<dbReference type="EMBL" id="JADKIO010000012">
    <property type="protein sequence ID" value="MBK9797950.1"/>
    <property type="molecule type" value="Genomic_DNA"/>
</dbReference>
<gene>
    <name evidence="2" type="ORF">IPP58_16000</name>
</gene>
<evidence type="ECO:0000313" key="3">
    <source>
        <dbReference type="Proteomes" id="UP000886657"/>
    </source>
</evidence>
<sequence length="111" mass="11919">MDGTLRRVRDEMEALGLWRDATVVLTSDHWQRLAADGPRGVAPSEPGIEDSHHRVPLLIKWPGAPGPSRIDTPVNGAGVATFLAAPEGARSLQLLHQTPGGHLGSYSAWIK</sequence>
<comment type="caution">
    <text evidence="2">The sequence shown here is derived from an EMBL/GenBank/DDBJ whole genome shotgun (WGS) entry which is preliminary data.</text>
</comment>
<protein>
    <submittedName>
        <fullName evidence="2">Sulfatase-like hydrolase/transferase</fullName>
    </submittedName>
</protein>
<dbReference type="Gene3D" id="3.40.720.10">
    <property type="entry name" value="Alkaline Phosphatase, subunit A"/>
    <property type="match status" value="1"/>
</dbReference>
<dbReference type="AlphaFoldDB" id="A0A9D7SI85"/>
<name>A0A9D7SI85_9BACT</name>
<dbReference type="Pfam" id="PF00884">
    <property type="entry name" value="Sulfatase"/>
    <property type="match status" value="1"/>
</dbReference>
<evidence type="ECO:0000259" key="1">
    <source>
        <dbReference type="Pfam" id="PF00884"/>
    </source>
</evidence>
<dbReference type="InterPro" id="IPR000917">
    <property type="entry name" value="Sulfatase_N"/>
</dbReference>
<evidence type="ECO:0000313" key="2">
    <source>
        <dbReference type="EMBL" id="MBK9797950.1"/>
    </source>
</evidence>
<organism evidence="2 3">
    <name type="scientific">Candidatus Geothrix skivensis</name>
    <dbReference type="NCBI Taxonomy" id="2954439"/>
    <lineage>
        <taxon>Bacteria</taxon>
        <taxon>Pseudomonadati</taxon>
        <taxon>Acidobacteriota</taxon>
        <taxon>Holophagae</taxon>
        <taxon>Holophagales</taxon>
        <taxon>Holophagaceae</taxon>
        <taxon>Geothrix</taxon>
    </lineage>
</organism>
<proteinExistence type="predicted"/>
<feature type="domain" description="Sulfatase N-terminal" evidence="1">
    <location>
        <begin position="1"/>
        <end position="75"/>
    </location>
</feature>
<dbReference type="SUPFAM" id="SSF53649">
    <property type="entry name" value="Alkaline phosphatase-like"/>
    <property type="match status" value="1"/>
</dbReference>
<dbReference type="InterPro" id="IPR017850">
    <property type="entry name" value="Alkaline_phosphatase_core_sf"/>
</dbReference>
<accession>A0A9D7SI85</accession>
<keyword evidence="2" id="KW-0378">Hydrolase</keyword>
<dbReference type="GO" id="GO:0016787">
    <property type="term" value="F:hydrolase activity"/>
    <property type="evidence" value="ECO:0007669"/>
    <property type="project" value="UniProtKB-KW"/>
</dbReference>
<reference evidence="2" key="1">
    <citation type="submission" date="2020-10" db="EMBL/GenBank/DDBJ databases">
        <title>Connecting structure to function with the recovery of over 1000 high-quality activated sludge metagenome-assembled genomes encoding full-length rRNA genes using long-read sequencing.</title>
        <authorList>
            <person name="Singleton C.M."/>
            <person name="Petriglieri F."/>
            <person name="Kristensen J.M."/>
            <person name="Kirkegaard R.H."/>
            <person name="Michaelsen T.Y."/>
            <person name="Andersen M.H."/>
            <person name="Karst S.M."/>
            <person name="Dueholm M.S."/>
            <person name="Nielsen P.H."/>
            <person name="Albertsen M."/>
        </authorList>
    </citation>
    <scope>NUCLEOTIDE SEQUENCE</scope>
    <source>
        <strain evidence="2">Skiv_18-Q3-R9-52_MAXAC.067</strain>
    </source>
</reference>
<dbReference type="Proteomes" id="UP000886657">
    <property type="component" value="Unassembled WGS sequence"/>
</dbReference>